<dbReference type="OrthoDB" id="9780667at2"/>
<evidence type="ECO:0000259" key="4">
    <source>
        <dbReference type="PROSITE" id="PS50932"/>
    </source>
</evidence>
<keyword evidence="6" id="KW-1185">Reference proteome</keyword>
<dbReference type="Proteomes" id="UP000007881">
    <property type="component" value="Chromosome"/>
</dbReference>
<dbReference type="Gene3D" id="3.40.50.2300">
    <property type="match status" value="2"/>
</dbReference>
<dbReference type="InterPro" id="IPR000843">
    <property type="entry name" value="HTH_LacI"/>
</dbReference>
<dbReference type="HOGENOM" id="CLU_037628_6_2_0"/>
<dbReference type="STRING" id="1142394.PSMK_27330"/>
<feature type="domain" description="HTH lacI-type" evidence="4">
    <location>
        <begin position="6"/>
        <end position="51"/>
    </location>
</feature>
<evidence type="ECO:0000256" key="3">
    <source>
        <dbReference type="ARBA" id="ARBA00023163"/>
    </source>
</evidence>
<keyword evidence="2" id="KW-0238">DNA-binding</keyword>
<dbReference type="RefSeq" id="WP_014438102.1">
    <property type="nucleotide sequence ID" value="NC_017080.1"/>
</dbReference>
<gene>
    <name evidence="5" type="ordered locus">PSMK_27330</name>
</gene>
<accession>I0II04</accession>
<protein>
    <submittedName>
        <fullName evidence="5">Putative LacI family transcriptional regulator</fullName>
    </submittedName>
</protein>
<evidence type="ECO:0000313" key="6">
    <source>
        <dbReference type="Proteomes" id="UP000007881"/>
    </source>
</evidence>
<evidence type="ECO:0000256" key="2">
    <source>
        <dbReference type="ARBA" id="ARBA00023125"/>
    </source>
</evidence>
<dbReference type="SUPFAM" id="SSF53822">
    <property type="entry name" value="Periplasmic binding protein-like I"/>
    <property type="match status" value="1"/>
</dbReference>
<sequence>MSTRSPTAAEVAARAGVSRMTVYRVMKEDPRVSSSTATSVQRAIRDLNYLPPGQRNAEADAAGAGGRHGRLAFLIPDADVAALRTALTGRLLHGIDAVLTPRSLELSLTRLPAPGQLPGLITRRKVDGVIVRSSHRDEFPAERIERVPCVWLMESRRPAPPGDVVHTDDVEIGRLAAEAFCRRGRRHVAILNENAEHTSYNERVRGLQVSLSGGPVATEPVDAAGLSGSTRQAAACIDRLLDRHPGLDGFFLPGTVPFVSLLHQALAARGRDLGGVTIVSASYDADLNASLRPRPVHIDARPEQLGEAAAELLLWRLSHPAAARRRVTVVPAVIEPEND</sequence>
<reference evidence="5 6" key="1">
    <citation type="submission" date="2012-02" db="EMBL/GenBank/DDBJ databases">
        <title>Complete genome sequence of Phycisphaera mikurensis NBRC 102666.</title>
        <authorList>
            <person name="Ankai A."/>
            <person name="Hosoyama A."/>
            <person name="Terui Y."/>
            <person name="Sekine M."/>
            <person name="Fukai R."/>
            <person name="Kato Y."/>
            <person name="Nakamura S."/>
            <person name="Yamada-Narita S."/>
            <person name="Kawakoshi A."/>
            <person name="Fukunaga Y."/>
            <person name="Yamazaki S."/>
            <person name="Fujita N."/>
        </authorList>
    </citation>
    <scope>NUCLEOTIDE SEQUENCE [LARGE SCALE GENOMIC DNA]</scope>
    <source>
        <strain evidence="6">NBRC 102666 / KCTC 22515 / FYK2301M01</strain>
    </source>
</reference>
<dbReference type="InterPro" id="IPR010982">
    <property type="entry name" value="Lambda_DNA-bd_dom_sf"/>
</dbReference>
<dbReference type="AlphaFoldDB" id="I0II04"/>
<dbReference type="PROSITE" id="PS50932">
    <property type="entry name" value="HTH_LACI_2"/>
    <property type="match status" value="1"/>
</dbReference>
<proteinExistence type="predicted"/>
<name>I0II04_PHYMF</name>
<organism evidence="5 6">
    <name type="scientific">Phycisphaera mikurensis (strain NBRC 102666 / KCTC 22515 / FYK2301M01)</name>
    <dbReference type="NCBI Taxonomy" id="1142394"/>
    <lineage>
        <taxon>Bacteria</taxon>
        <taxon>Pseudomonadati</taxon>
        <taxon>Planctomycetota</taxon>
        <taxon>Phycisphaerae</taxon>
        <taxon>Phycisphaerales</taxon>
        <taxon>Phycisphaeraceae</taxon>
        <taxon>Phycisphaera</taxon>
    </lineage>
</organism>
<keyword evidence="1" id="KW-0805">Transcription regulation</keyword>
<dbReference type="Gene3D" id="1.10.260.40">
    <property type="entry name" value="lambda repressor-like DNA-binding domains"/>
    <property type="match status" value="1"/>
</dbReference>
<dbReference type="PANTHER" id="PTHR30146">
    <property type="entry name" value="LACI-RELATED TRANSCRIPTIONAL REPRESSOR"/>
    <property type="match status" value="1"/>
</dbReference>
<dbReference type="GO" id="GO:0003700">
    <property type="term" value="F:DNA-binding transcription factor activity"/>
    <property type="evidence" value="ECO:0007669"/>
    <property type="project" value="TreeGrafter"/>
</dbReference>
<dbReference type="KEGG" id="phm:PSMK_27330"/>
<dbReference type="eggNOG" id="COG1609">
    <property type="taxonomic scope" value="Bacteria"/>
</dbReference>
<dbReference type="PANTHER" id="PTHR30146:SF109">
    <property type="entry name" value="HTH-TYPE TRANSCRIPTIONAL REGULATOR GALS"/>
    <property type="match status" value="1"/>
</dbReference>
<dbReference type="GO" id="GO:0000976">
    <property type="term" value="F:transcription cis-regulatory region binding"/>
    <property type="evidence" value="ECO:0007669"/>
    <property type="project" value="TreeGrafter"/>
</dbReference>
<keyword evidence="3" id="KW-0804">Transcription</keyword>
<dbReference type="CDD" id="cd01392">
    <property type="entry name" value="HTH_LacI"/>
    <property type="match status" value="1"/>
</dbReference>
<dbReference type="InterPro" id="IPR028082">
    <property type="entry name" value="Peripla_BP_I"/>
</dbReference>
<evidence type="ECO:0000313" key="5">
    <source>
        <dbReference type="EMBL" id="BAM04892.1"/>
    </source>
</evidence>
<dbReference type="EMBL" id="AP012338">
    <property type="protein sequence ID" value="BAM04892.1"/>
    <property type="molecule type" value="Genomic_DNA"/>
</dbReference>
<evidence type="ECO:0000256" key="1">
    <source>
        <dbReference type="ARBA" id="ARBA00023015"/>
    </source>
</evidence>
<dbReference type="SMART" id="SM00354">
    <property type="entry name" value="HTH_LACI"/>
    <property type="match status" value="1"/>
</dbReference>
<dbReference type="SUPFAM" id="SSF47413">
    <property type="entry name" value="lambda repressor-like DNA-binding domains"/>
    <property type="match status" value="1"/>
</dbReference>
<dbReference type="Pfam" id="PF00356">
    <property type="entry name" value="LacI"/>
    <property type="match status" value="1"/>
</dbReference>